<dbReference type="RefSeq" id="WP_208651774.1">
    <property type="nucleotide sequence ID" value="NZ_CP036528.1"/>
</dbReference>
<evidence type="ECO:0000313" key="1">
    <source>
        <dbReference type="EMBL" id="QBK25389.1"/>
    </source>
</evidence>
<dbReference type="InterPro" id="IPR010461">
    <property type="entry name" value="ComK"/>
</dbReference>
<protein>
    <recommendedName>
        <fullName evidence="3">Competence protein</fullName>
    </recommendedName>
</protein>
<name>A0A4P6UQ41_9BACL</name>
<evidence type="ECO:0008006" key="3">
    <source>
        <dbReference type="Google" id="ProtNLM"/>
    </source>
</evidence>
<dbReference type="AlphaFoldDB" id="A0A4P6UQ41"/>
<sequence length="168" mass="19608">MDELKKFDWYYITPNTYVIEPIECDGKAYSRVYDKFDTFCIKRKPLKLLDETLKKLGSSYKAATDFSKMFLGKGKHKVPIVLSYDQPYVFLPILSPSSSKNIWIAQHAIINIQKCEDSTMIILKNDVEFKLPIHYTAFCTQYVCATMLLKYALKQREAIHRELGFLKN</sequence>
<proteinExistence type="predicted"/>
<evidence type="ECO:0000313" key="2">
    <source>
        <dbReference type="Proteomes" id="UP000291151"/>
    </source>
</evidence>
<dbReference type="Pfam" id="PF06338">
    <property type="entry name" value="ComK"/>
    <property type="match status" value="1"/>
</dbReference>
<gene>
    <name evidence="1" type="ORF">DKZ56_05695</name>
</gene>
<dbReference type="GO" id="GO:0030420">
    <property type="term" value="P:establishment of competence for transformation"/>
    <property type="evidence" value="ECO:0007669"/>
    <property type="project" value="InterPro"/>
</dbReference>
<keyword evidence="2" id="KW-1185">Reference proteome</keyword>
<dbReference type="EMBL" id="CP036528">
    <property type="protein sequence ID" value="QBK25389.1"/>
    <property type="molecule type" value="Genomic_DNA"/>
</dbReference>
<dbReference type="Proteomes" id="UP000291151">
    <property type="component" value="Chromosome"/>
</dbReference>
<dbReference type="KEGG" id="uth:DKZ56_05695"/>
<accession>A0A4P6UQ41</accession>
<reference evidence="1 2" key="1">
    <citation type="submission" date="2019-02" db="EMBL/GenBank/DDBJ databases">
        <title>Ureibacillus thermophilus.</title>
        <authorList>
            <person name="Sunny J.S."/>
            <person name="Natarajan A."/>
            <person name="Saleena L.M."/>
        </authorList>
    </citation>
    <scope>NUCLEOTIDE SEQUENCE [LARGE SCALE GENOMIC DNA]</scope>
    <source>
        <strain evidence="1 2">LM102</strain>
    </source>
</reference>
<organism evidence="1 2">
    <name type="scientific">Ureibacillus thermophilus</name>
    <dbReference type="NCBI Taxonomy" id="367743"/>
    <lineage>
        <taxon>Bacteria</taxon>
        <taxon>Bacillati</taxon>
        <taxon>Bacillota</taxon>
        <taxon>Bacilli</taxon>
        <taxon>Bacillales</taxon>
        <taxon>Caryophanaceae</taxon>
        <taxon>Ureibacillus</taxon>
    </lineage>
</organism>